<feature type="transmembrane region" description="Helical" evidence="18">
    <location>
        <begin position="460"/>
        <end position="481"/>
    </location>
</feature>
<evidence type="ECO:0000256" key="5">
    <source>
        <dbReference type="ARBA" id="ARBA00022475"/>
    </source>
</evidence>
<protein>
    <recommendedName>
        <fullName evidence="3">Short transient receptor potential channel 1</fullName>
    </recommendedName>
</protein>
<dbReference type="InterPro" id="IPR005457">
    <property type="entry name" value="TRPC1_channel"/>
</dbReference>
<sequence length="760" mass="88320">MHISAWPYSLSVVMAALYQGTDASSPDKFLALKDVREVKEETTLDEKLFLLACEKGDYYMVKKLLEENRHGELNVNCVDVLGRDAVTIAIENENLDILQLLLEYGCQKLMQRIQNPEYSTTMDVAPVILAAHRNNYEILTMLLKQDISLPRPHAVGCECMLCNAKNKKDSLRHSRFRLDIYRCLASPSLIMLTEEDPILRAFELSADLKELSLVEVEFRNDYEEVAKQCKMFAKDLLAQARNSRELEVILNHTSSEDHVDKRGLLEERMNLSRLKLAIKYNQKEFVAQSNCQQFLNTVWFGEMASYRRKHTCLKMGTVLSVALLWPLLSICYLLVPRSRVGQIIHTPFVKFIIHSASYFTFLLLLNLYSLVYNEDKKNTMGPALEMIDYLLILWILGMVWSDVKRLWYEGLEDFLEESRNQLSFVMNSLYLATFALKIVAHSKVITRTERKNWDAFHPILVAEGLFAFANVLSYLRLFFMYTTSSILGPLQISMGQMLQEFGKFLGLFLLVLFSFTIGLTQLYGKDHKNPDKKTPKDCEGIFCQQQSNDAFHTFMGTCYALFWYIFSLAHVALFVTRISYTQELRSFVGAMIIGTYNIVVVIVLTKLLVAMLHKSFRQIANHEDKEWKFARAKLWLSYFDDKCTLPPPFNILPSPKTVCYLVTSMRKWICSHTTKGKVKRQNSLKEWRNLKQKRDENYQKIMCCLVHRYLTSTRQKMQSTDQATVENLNDLRQDLSKFRNEMRDLLGFRTSKYAMFYPRS</sequence>
<comment type="subcellular location">
    <subcellularLocation>
        <location evidence="1">Cell membrane</location>
        <topology evidence="1">Multi-pass membrane protein</topology>
    </subcellularLocation>
</comment>
<dbReference type="InterPro" id="IPR013555">
    <property type="entry name" value="TRP_dom"/>
</dbReference>
<keyword evidence="15 18" id="KW-0472">Membrane</keyword>
<keyword evidence="10" id="KW-0677">Repeat</keyword>
<keyword evidence="14" id="KW-0406">Ion transport</keyword>
<dbReference type="FunFam" id="1.10.287.70:FF:000266">
    <property type="entry name" value="Transient receptor potential cation channel subfamily c member 1"/>
    <property type="match status" value="1"/>
</dbReference>
<keyword evidence="6" id="KW-0597">Phosphoprotein</keyword>
<evidence type="ECO:0000256" key="14">
    <source>
        <dbReference type="ARBA" id="ARBA00023065"/>
    </source>
</evidence>
<feature type="transmembrane region" description="Helical" evidence="18">
    <location>
        <begin position="383"/>
        <end position="401"/>
    </location>
</feature>
<dbReference type="InterPro" id="IPR002153">
    <property type="entry name" value="TRPC_channel"/>
</dbReference>
<evidence type="ECO:0000256" key="7">
    <source>
        <dbReference type="ARBA" id="ARBA00022568"/>
    </source>
</evidence>
<evidence type="ECO:0000256" key="6">
    <source>
        <dbReference type="ARBA" id="ARBA00022553"/>
    </source>
</evidence>
<feature type="domain" description="Transient receptor ion channel" evidence="20">
    <location>
        <begin position="157"/>
        <end position="219"/>
    </location>
</feature>
<comment type="similarity">
    <text evidence="2">Belongs to the transient receptor (TC 1.A.4) family. STrpC subfamily. TRPC1 sub-subfamily.</text>
</comment>
<dbReference type="GO" id="GO:0051480">
    <property type="term" value="P:regulation of cytosolic calcium ion concentration"/>
    <property type="evidence" value="ECO:0007669"/>
    <property type="project" value="TreeGrafter"/>
</dbReference>
<evidence type="ECO:0000256" key="19">
    <source>
        <dbReference type="SAM" id="SignalP"/>
    </source>
</evidence>
<dbReference type="FunFam" id="1.25.40.20:FF:000088">
    <property type="entry name" value="short transient receptor potential channel 1 isoform X1"/>
    <property type="match status" value="1"/>
</dbReference>
<feature type="chain" id="PRO_5018694416" description="Short transient receptor potential channel 1" evidence="19">
    <location>
        <begin position="24"/>
        <end position="760"/>
    </location>
</feature>
<evidence type="ECO:0000256" key="17">
    <source>
        <dbReference type="ARBA" id="ARBA00036634"/>
    </source>
</evidence>
<evidence type="ECO:0000256" key="10">
    <source>
        <dbReference type="ARBA" id="ARBA00022737"/>
    </source>
</evidence>
<dbReference type="GO" id="GO:0070679">
    <property type="term" value="F:inositol 1,4,5 trisphosphate binding"/>
    <property type="evidence" value="ECO:0007669"/>
    <property type="project" value="TreeGrafter"/>
</dbReference>
<keyword evidence="4" id="KW-0813">Transport</keyword>
<evidence type="ECO:0000256" key="1">
    <source>
        <dbReference type="ARBA" id="ARBA00004651"/>
    </source>
</evidence>
<dbReference type="GO" id="GO:0034703">
    <property type="term" value="C:cation channel complex"/>
    <property type="evidence" value="ECO:0007669"/>
    <property type="project" value="TreeGrafter"/>
</dbReference>
<feature type="transmembrane region" description="Helical" evidence="18">
    <location>
        <begin position="312"/>
        <end position="335"/>
    </location>
</feature>
<dbReference type="Pfam" id="PF12796">
    <property type="entry name" value="Ank_2"/>
    <property type="match status" value="1"/>
</dbReference>
<dbReference type="PRINTS" id="PR01097">
    <property type="entry name" value="TRNSRECEPTRP"/>
</dbReference>
<keyword evidence="8" id="KW-0107">Calcium channel</keyword>
<dbReference type="NCBIfam" id="TIGR00870">
    <property type="entry name" value="trp"/>
    <property type="match status" value="1"/>
</dbReference>
<feature type="transmembrane region" description="Helical" evidence="18">
    <location>
        <begin position="347"/>
        <end position="371"/>
    </location>
</feature>
<keyword evidence="22" id="KW-1185">Reference proteome</keyword>
<evidence type="ECO:0000259" key="20">
    <source>
        <dbReference type="SMART" id="SM01420"/>
    </source>
</evidence>
<keyword evidence="9 18" id="KW-0812">Transmembrane</keyword>
<reference evidence="21" key="1">
    <citation type="submission" date="2025-08" db="UniProtKB">
        <authorList>
            <consortium name="Ensembl"/>
        </authorList>
    </citation>
    <scope>IDENTIFICATION</scope>
</reference>
<dbReference type="SMART" id="SM00248">
    <property type="entry name" value="ANK"/>
    <property type="match status" value="3"/>
</dbReference>
<keyword evidence="11" id="KW-0106">Calcium</keyword>
<dbReference type="Gene3D" id="1.25.40.20">
    <property type="entry name" value="Ankyrin repeat-containing domain"/>
    <property type="match status" value="1"/>
</dbReference>
<feature type="transmembrane region" description="Helical" evidence="18">
    <location>
        <begin position="586"/>
        <end position="609"/>
    </location>
</feature>
<keyword evidence="7" id="KW-0109">Calcium transport</keyword>
<evidence type="ECO:0000256" key="2">
    <source>
        <dbReference type="ARBA" id="ARBA00009944"/>
    </source>
</evidence>
<dbReference type="GeneTree" id="ENSGT01060000248594"/>
<dbReference type="SUPFAM" id="SSF48403">
    <property type="entry name" value="Ankyrin repeat"/>
    <property type="match status" value="1"/>
</dbReference>
<dbReference type="Pfam" id="PF00520">
    <property type="entry name" value="Ion_trans"/>
    <property type="match status" value="1"/>
</dbReference>
<dbReference type="GO" id="GO:0015279">
    <property type="term" value="F:store-operated calcium channel activity"/>
    <property type="evidence" value="ECO:0007669"/>
    <property type="project" value="TreeGrafter"/>
</dbReference>
<dbReference type="Gene3D" id="1.10.287.70">
    <property type="match status" value="1"/>
</dbReference>
<feature type="transmembrane region" description="Helical" evidence="18">
    <location>
        <begin position="501"/>
        <end position="523"/>
    </location>
</feature>
<dbReference type="Pfam" id="PF08344">
    <property type="entry name" value="TRP_2"/>
    <property type="match status" value="1"/>
</dbReference>
<feature type="transmembrane region" description="Helical" evidence="18">
    <location>
        <begin position="421"/>
        <end position="440"/>
    </location>
</feature>
<keyword evidence="13" id="KW-0040">ANK repeat</keyword>
<dbReference type="GO" id="GO:0005886">
    <property type="term" value="C:plasma membrane"/>
    <property type="evidence" value="ECO:0007669"/>
    <property type="project" value="UniProtKB-SubCell"/>
</dbReference>
<keyword evidence="19" id="KW-0732">Signal</keyword>
<accession>A0A3Q3AHC1</accession>
<evidence type="ECO:0000256" key="16">
    <source>
        <dbReference type="ARBA" id="ARBA00023303"/>
    </source>
</evidence>
<evidence type="ECO:0000256" key="9">
    <source>
        <dbReference type="ARBA" id="ARBA00022692"/>
    </source>
</evidence>
<proteinExistence type="inferred from homology"/>
<name>A0A3Q3AHC1_KRYMA</name>
<evidence type="ECO:0000256" key="12">
    <source>
        <dbReference type="ARBA" id="ARBA00022989"/>
    </source>
</evidence>
<evidence type="ECO:0000313" key="22">
    <source>
        <dbReference type="Proteomes" id="UP000264800"/>
    </source>
</evidence>
<dbReference type="Proteomes" id="UP000264800">
    <property type="component" value="Unplaced"/>
</dbReference>
<dbReference type="PANTHER" id="PTHR10117:SF56">
    <property type="entry name" value="SHORT TRANSIENT RECEPTOR POTENTIAL CHANNEL 1"/>
    <property type="match status" value="1"/>
</dbReference>
<feature type="signal peptide" evidence="19">
    <location>
        <begin position="1"/>
        <end position="23"/>
    </location>
</feature>
<dbReference type="PANTHER" id="PTHR10117">
    <property type="entry name" value="TRANSIENT RECEPTOR POTENTIAL CHANNEL"/>
    <property type="match status" value="1"/>
</dbReference>
<dbReference type="AlphaFoldDB" id="A0A3Q3AHC1"/>
<evidence type="ECO:0000256" key="18">
    <source>
        <dbReference type="SAM" id="Phobius"/>
    </source>
</evidence>
<dbReference type="InterPro" id="IPR002110">
    <property type="entry name" value="Ankyrin_rpt"/>
</dbReference>
<evidence type="ECO:0000313" key="21">
    <source>
        <dbReference type="Ensembl" id="ENSKMAP00000016058.1"/>
    </source>
</evidence>
<dbReference type="PRINTS" id="PR01642">
    <property type="entry name" value="TRPCHANNEL1"/>
</dbReference>
<evidence type="ECO:0000256" key="4">
    <source>
        <dbReference type="ARBA" id="ARBA00022448"/>
    </source>
</evidence>
<evidence type="ECO:0000256" key="13">
    <source>
        <dbReference type="ARBA" id="ARBA00023043"/>
    </source>
</evidence>
<evidence type="ECO:0000256" key="8">
    <source>
        <dbReference type="ARBA" id="ARBA00022673"/>
    </source>
</evidence>
<comment type="catalytic activity">
    <reaction evidence="17">
        <text>Ca(2+)(in) = Ca(2+)(out)</text>
        <dbReference type="Rhea" id="RHEA:29671"/>
        <dbReference type="ChEBI" id="CHEBI:29108"/>
    </reaction>
</comment>
<organism evidence="21 22">
    <name type="scientific">Kryptolebias marmoratus</name>
    <name type="common">Mangrove killifish</name>
    <name type="synonym">Rivulus marmoratus</name>
    <dbReference type="NCBI Taxonomy" id="37003"/>
    <lineage>
        <taxon>Eukaryota</taxon>
        <taxon>Metazoa</taxon>
        <taxon>Chordata</taxon>
        <taxon>Craniata</taxon>
        <taxon>Vertebrata</taxon>
        <taxon>Euteleostomi</taxon>
        <taxon>Actinopterygii</taxon>
        <taxon>Neopterygii</taxon>
        <taxon>Teleostei</taxon>
        <taxon>Neoteleostei</taxon>
        <taxon>Acanthomorphata</taxon>
        <taxon>Ovalentaria</taxon>
        <taxon>Atherinomorphae</taxon>
        <taxon>Cyprinodontiformes</taxon>
        <taxon>Rivulidae</taxon>
        <taxon>Kryptolebias</taxon>
    </lineage>
</organism>
<dbReference type="InterPro" id="IPR036770">
    <property type="entry name" value="Ankyrin_rpt-contain_sf"/>
</dbReference>
<dbReference type="Ensembl" id="ENSKMAT00000016288.1">
    <property type="protein sequence ID" value="ENSKMAP00000016058.1"/>
    <property type="gene ID" value="ENSKMAG00000011936.1"/>
</dbReference>
<keyword evidence="12 18" id="KW-1133">Transmembrane helix</keyword>
<keyword evidence="16" id="KW-0407">Ion channel</keyword>
<dbReference type="SMART" id="SM01420">
    <property type="entry name" value="TRP_2"/>
    <property type="match status" value="1"/>
</dbReference>
<evidence type="ECO:0000256" key="11">
    <source>
        <dbReference type="ARBA" id="ARBA00022837"/>
    </source>
</evidence>
<evidence type="ECO:0000256" key="15">
    <source>
        <dbReference type="ARBA" id="ARBA00023136"/>
    </source>
</evidence>
<reference evidence="21" key="2">
    <citation type="submission" date="2025-09" db="UniProtKB">
        <authorList>
            <consortium name="Ensembl"/>
        </authorList>
    </citation>
    <scope>IDENTIFICATION</scope>
</reference>
<keyword evidence="5" id="KW-1003">Cell membrane</keyword>
<evidence type="ECO:0000256" key="3">
    <source>
        <dbReference type="ARBA" id="ARBA00013302"/>
    </source>
</evidence>
<feature type="transmembrane region" description="Helical" evidence="18">
    <location>
        <begin position="561"/>
        <end position="580"/>
    </location>
</feature>
<dbReference type="InterPro" id="IPR005821">
    <property type="entry name" value="Ion_trans_dom"/>
</dbReference>